<dbReference type="OrthoDB" id="45863at2759"/>
<feature type="repeat" description="TPR" evidence="3">
    <location>
        <begin position="683"/>
        <end position="716"/>
    </location>
</feature>
<evidence type="ECO:0000313" key="6">
    <source>
        <dbReference type="Proteomes" id="UP001153069"/>
    </source>
</evidence>
<dbReference type="PROSITE" id="PS50293">
    <property type="entry name" value="TPR_REGION"/>
    <property type="match status" value="2"/>
</dbReference>
<dbReference type="Gene3D" id="1.25.40.10">
    <property type="entry name" value="Tetratricopeptide repeat domain"/>
    <property type="match status" value="2"/>
</dbReference>
<protein>
    <submittedName>
        <fullName evidence="5">Kinesin light chain</fullName>
    </submittedName>
</protein>
<dbReference type="Gene3D" id="3.30.720.50">
    <property type="match status" value="1"/>
</dbReference>
<feature type="repeat" description="TPR" evidence="3">
    <location>
        <begin position="515"/>
        <end position="548"/>
    </location>
</feature>
<dbReference type="PANTHER" id="PTHR45641">
    <property type="entry name" value="TETRATRICOPEPTIDE REPEAT PROTEIN (AFU_ORTHOLOGUE AFUA_6G03870)"/>
    <property type="match status" value="1"/>
</dbReference>
<feature type="domain" description="WWE" evidence="4">
    <location>
        <begin position="1"/>
        <end position="76"/>
    </location>
</feature>
<dbReference type="InterPro" id="IPR019734">
    <property type="entry name" value="TPR_rpt"/>
</dbReference>
<organism evidence="5 6">
    <name type="scientific">Seminavis robusta</name>
    <dbReference type="NCBI Taxonomy" id="568900"/>
    <lineage>
        <taxon>Eukaryota</taxon>
        <taxon>Sar</taxon>
        <taxon>Stramenopiles</taxon>
        <taxon>Ochrophyta</taxon>
        <taxon>Bacillariophyta</taxon>
        <taxon>Bacillariophyceae</taxon>
        <taxon>Bacillariophycidae</taxon>
        <taxon>Naviculales</taxon>
        <taxon>Naviculaceae</taxon>
        <taxon>Seminavis</taxon>
    </lineage>
</organism>
<evidence type="ECO:0000259" key="4">
    <source>
        <dbReference type="PROSITE" id="PS50918"/>
    </source>
</evidence>
<dbReference type="InterPro" id="IPR037197">
    <property type="entry name" value="WWE_dom_sf"/>
</dbReference>
<name>A0A9N8HS13_9STRA</name>
<accession>A0A9N8HS13</accession>
<reference evidence="5" key="1">
    <citation type="submission" date="2020-06" db="EMBL/GenBank/DDBJ databases">
        <authorList>
            <consortium name="Plant Systems Biology data submission"/>
        </authorList>
    </citation>
    <scope>NUCLEOTIDE SEQUENCE</scope>
    <source>
        <strain evidence="5">D6</strain>
    </source>
</reference>
<dbReference type="SUPFAM" id="SSF48452">
    <property type="entry name" value="TPR-like"/>
    <property type="match status" value="3"/>
</dbReference>
<dbReference type="PANTHER" id="PTHR45641:SF1">
    <property type="entry name" value="AAA+ ATPASE DOMAIN-CONTAINING PROTEIN"/>
    <property type="match status" value="1"/>
</dbReference>
<dbReference type="PROSITE" id="PS50005">
    <property type="entry name" value="TPR"/>
    <property type="match status" value="4"/>
</dbReference>
<evidence type="ECO:0000256" key="1">
    <source>
        <dbReference type="ARBA" id="ARBA00022737"/>
    </source>
</evidence>
<gene>
    <name evidence="5" type="ORF">SEMRO_1125_G243910.1</name>
</gene>
<dbReference type="Proteomes" id="UP001153069">
    <property type="component" value="Unassembled WGS sequence"/>
</dbReference>
<evidence type="ECO:0000256" key="2">
    <source>
        <dbReference type="ARBA" id="ARBA00022803"/>
    </source>
</evidence>
<dbReference type="AlphaFoldDB" id="A0A9N8HS13"/>
<feature type="repeat" description="TPR" evidence="3">
    <location>
        <begin position="599"/>
        <end position="632"/>
    </location>
</feature>
<evidence type="ECO:0000256" key="3">
    <source>
        <dbReference type="PROSITE-ProRule" id="PRU00339"/>
    </source>
</evidence>
<evidence type="ECO:0000313" key="5">
    <source>
        <dbReference type="EMBL" id="CAB9520678.1"/>
    </source>
</evidence>
<dbReference type="Pfam" id="PF02825">
    <property type="entry name" value="WWE"/>
    <property type="match status" value="1"/>
</dbReference>
<proteinExistence type="predicted"/>
<keyword evidence="6" id="KW-1185">Reference proteome</keyword>
<feature type="repeat" description="TPR" evidence="3">
    <location>
        <begin position="641"/>
        <end position="674"/>
    </location>
</feature>
<keyword evidence="2 3" id="KW-0802">TPR repeat</keyword>
<dbReference type="SMART" id="SM00028">
    <property type="entry name" value="TPR"/>
    <property type="match status" value="8"/>
</dbReference>
<dbReference type="EMBL" id="CAICTM010001123">
    <property type="protein sequence ID" value="CAB9520678.1"/>
    <property type="molecule type" value="Genomic_DNA"/>
</dbReference>
<dbReference type="InterPro" id="IPR004170">
    <property type="entry name" value="WWE_dom"/>
</dbReference>
<dbReference type="Pfam" id="PF13424">
    <property type="entry name" value="TPR_12"/>
    <property type="match status" value="4"/>
</dbReference>
<keyword evidence="1" id="KW-0677">Repeat</keyword>
<dbReference type="SUPFAM" id="SSF117839">
    <property type="entry name" value="WWE domain"/>
    <property type="match status" value="1"/>
</dbReference>
<comment type="caution">
    <text evidence="5">The sequence shown here is derived from an EMBL/GenBank/DDBJ whole genome shotgun (WGS) entry which is preliminary data.</text>
</comment>
<dbReference type="InterPro" id="IPR011990">
    <property type="entry name" value="TPR-like_helical_dom_sf"/>
</dbReference>
<dbReference type="PROSITE" id="PS50918">
    <property type="entry name" value="WWE"/>
    <property type="match status" value="1"/>
</dbReference>
<sequence>MATNGDDAALWFWKADGGSWELYHEVDRAILESALLAGETSVILLHDEVPKFECHLRRNPMRQQNLQSGHCREILRGWPDEQQKQGTTERSAAAILNKMKEIGNDPQDAAPHIRRGWPKVKYQTIGRPAMKSLKSQSESISNDNTRQAGLDRENQAYQVCNDPQKKAAETIPHIKNAKQSAELALDMLGVSVYHAEQVFLEQEVCVFTDTPSGQPLSASSTIYDIENLQGPPGVIRRKGVNTKCPLDGKLGAAYVHCLEGADHVGDATHMLSYSWNSCIGDIVDTLSDFCRMHSLDPKRTYIWICCLCVNQHRVVETAMLQKSGMIPMAQADFFTIFGERVKRIGHVLCMMAPWKTPVYLTRVWCIFEVFTALTNGCKVDIVMPPNEKESLEQDVIKRGGGINALFETLGSTKVQEAKASVERDRRAILDKVKSGAGYQELNKQVNNLLREWMLGVLIRLVETRENTNDESQVEFCNTIGAIFRENGEHDTATELFFTALSTCKANFGDKHHQNATTYNNIGDVYYEKGDYDGALAMYQQALEIRVSLLGKRNAETATIYNNIGLVMAGNGDYDASLAAHMQALDICETVLGRNHPDTAATYHNSGYALHSKGDYDGALANYKQALSIRESVLGKDHPETATTYNIIGAVLFEMGDYERALGRYEEALRIQESVLGENHPDTAATYNNIGSVMGAIGDSDGALARYEQALDIRKSVWGETHHETADSYLNIASVLWQSAEYDGALAKLRQAAAIQEAVLGKNHPHTAGTYRSIGLLLSEKGDYDGARVEFEKCLPDDLGTS</sequence>